<sequence>MSSYKSVAVVGAGRLGTHILSALAATEKISVILLSRPGSSKTAPPGVLVVPVDYTDINAVSSVFKEHKVDVVLSTLGHEGVGMQKSLADAAKLAAVKLFVPSEFGSPTHGHTVEAYKAKNEIAAHLKSLGIPSTRIYTGCFMEFLPFIASYADGKITIIGKGDAPISYTSLADIAGFVAYVLTTVPVAQLENRILRLEGDRASWNDVAKLFKASVERVESFTGKDAEMRTGLLTLFETGAGSTGWDEPNKRDGSGSEAAGSANSLWPGHHWQTIKEVHSL</sequence>
<accession>A0A8H6YK11</accession>
<protein>
    <submittedName>
        <fullName evidence="5">NmrA domain-containing protein</fullName>
    </submittedName>
</protein>
<dbReference type="GO" id="GO:0016491">
    <property type="term" value="F:oxidoreductase activity"/>
    <property type="evidence" value="ECO:0007669"/>
    <property type="project" value="UniProtKB-KW"/>
</dbReference>
<dbReference type="SUPFAM" id="SSF51735">
    <property type="entry name" value="NAD(P)-binding Rossmann-fold domains"/>
    <property type="match status" value="1"/>
</dbReference>
<evidence type="ECO:0000313" key="6">
    <source>
        <dbReference type="Proteomes" id="UP000620124"/>
    </source>
</evidence>
<evidence type="ECO:0000256" key="2">
    <source>
        <dbReference type="ARBA" id="ARBA00023002"/>
    </source>
</evidence>
<evidence type="ECO:0000256" key="3">
    <source>
        <dbReference type="SAM" id="MobiDB-lite"/>
    </source>
</evidence>
<evidence type="ECO:0000313" key="5">
    <source>
        <dbReference type="EMBL" id="KAF7360007.1"/>
    </source>
</evidence>
<dbReference type="PANTHER" id="PTHR47706:SF9">
    <property type="entry name" value="NMRA-LIKE DOMAIN-CONTAINING PROTEIN-RELATED"/>
    <property type="match status" value="1"/>
</dbReference>
<keyword evidence="6" id="KW-1185">Reference proteome</keyword>
<evidence type="ECO:0000256" key="1">
    <source>
        <dbReference type="ARBA" id="ARBA00022857"/>
    </source>
</evidence>
<gene>
    <name evidence="5" type="ORF">MVEN_00728100</name>
</gene>
<keyword evidence="2" id="KW-0560">Oxidoreductase</keyword>
<evidence type="ECO:0000259" key="4">
    <source>
        <dbReference type="Pfam" id="PF05368"/>
    </source>
</evidence>
<dbReference type="Proteomes" id="UP000620124">
    <property type="component" value="Unassembled WGS sequence"/>
</dbReference>
<name>A0A8H6YK11_9AGAR</name>
<dbReference type="Gene3D" id="3.40.50.720">
    <property type="entry name" value="NAD(P)-binding Rossmann-like Domain"/>
    <property type="match status" value="1"/>
</dbReference>
<feature type="region of interest" description="Disordered" evidence="3">
    <location>
        <begin position="239"/>
        <end position="266"/>
    </location>
</feature>
<dbReference type="PANTHER" id="PTHR47706">
    <property type="entry name" value="NMRA-LIKE FAMILY PROTEIN"/>
    <property type="match status" value="1"/>
</dbReference>
<comment type="caution">
    <text evidence="5">The sequence shown here is derived from an EMBL/GenBank/DDBJ whole genome shotgun (WGS) entry which is preliminary data.</text>
</comment>
<dbReference type="InterPro" id="IPR051609">
    <property type="entry name" value="NmrA/Isoflavone_reductase-like"/>
</dbReference>
<feature type="domain" description="NmrA-like" evidence="4">
    <location>
        <begin position="5"/>
        <end position="217"/>
    </location>
</feature>
<dbReference type="EMBL" id="JACAZI010000005">
    <property type="protein sequence ID" value="KAF7360007.1"/>
    <property type="molecule type" value="Genomic_DNA"/>
</dbReference>
<organism evidence="5 6">
    <name type="scientific">Mycena venus</name>
    <dbReference type="NCBI Taxonomy" id="2733690"/>
    <lineage>
        <taxon>Eukaryota</taxon>
        <taxon>Fungi</taxon>
        <taxon>Dikarya</taxon>
        <taxon>Basidiomycota</taxon>
        <taxon>Agaricomycotina</taxon>
        <taxon>Agaricomycetes</taxon>
        <taxon>Agaricomycetidae</taxon>
        <taxon>Agaricales</taxon>
        <taxon>Marasmiineae</taxon>
        <taxon>Mycenaceae</taxon>
        <taxon>Mycena</taxon>
    </lineage>
</organism>
<dbReference type="InterPro" id="IPR008030">
    <property type="entry name" value="NmrA-like"/>
</dbReference>
<reference evidence="5" key="1">
    <citation type="submission" date="2020-05" db="EMBL/GenBank/DDBJ databases">
        <title>Mycena genomes resolve the evolution of fungal bioluminescence.</title>
        <authorList>
            <person name="Tsai I.J."/>
        </authorList>
    </citation>
    <scope>NUCLEOTIDE SEQUENCE</scope>
    <source>
        <strain evidence="5">CCC161011</strain>
    </source>
</reference>
<dbReference type="OrthoDB" id="5283654at2759"/>
<keyword evidence="1" id="KW-0521">NADP</keyword>
<dbReference type="Pfam" id="PF05368">
    <property type="entry name" value="NmrA"/>
    <property type="match status" value="1"/>
</dbReference>
<dbReference type="InterPro" id="IPR036291">
    <property type="entry name" value="NAD(P)-bd_dom_sf"/>
</dbReference>
<proteinExistence type="predicted"/>
<dbReference type="AlphaFoldDB" id="A0A8H6YK11"/>